<evidence type="ECO:0000313" key="2">
    <source>
        <dbReference type="EMBL" id="KAK0507975.1"/>
    </source>
</evidence>
<organism evidence="2 3">
    <name type="scientific">Cladonia borealis</name>
    <dbReference type="NCBI Taxonomy" id="184061"/>
    <lineage>
        <taxon>Eukaryota</taxon>
        <taxon>Fungi</taxon>
        <taxon>Dikarya</taxon>
        <taxon>Ascomycota</taxon>
        <taxon>Pezizomycotina</taxon>
        <taxon>Lecanoromycetes</taxon>
        <taxon>OSLEUM clade</taxon>
        <taxon>Lecanoromycetidae</taxon>
        <taxon>Lecanorales</taxon>
        <taxon>Lecanorineae</taxon>
        <taxon>Cladoniaceae</taxon>
        <taxon>Cladonia</taxon>
    </lineage>
</organism>
<dbReference type="EMBL" id="JAFEKC020000022">
    <property type="protein sequence ID" value="KAK0507975.1"/>
    <property type="molecule type" value="Genomic_DNA"/>
</dbReference>
<dbReference type="Proteomes" id="UP001166286">
    <property type="component" value="Unassembled WGS sequence"/>
</dbReference>
<sequence length="764" mass="83634">MKAAISLTGRRPTQATFDVQIFHHAQAQPPCEEPRSRLLRLCRAFGVGLFYQLIYQKLHPDKKFSEPKKIAIREDRRMAIFAGSIHFIPVAVTAIICGLNLSGYYIGGELADIHNEDDEKFIGLQFGAKLHELTINASLTAIMFSFVRYQLALSGGLPFGALFTGLQFQEISFLWSMELWGAIRAHYMRRRIRLAVILLVVVCAFLSVSVGSASATLMRPRLDTWPAGGTDFWVGIPQAEFLSTNVTSSQVPDSCLIDNGDPSCPYADWQTIAQSYLSYYLGQSKAGYFPLGFYIQGAKAVRYLTAQPRVDSPGAERLCVATVPSSSVGDALIELAYLYRVAAQLVRGEGKWRFWSWQSQQQTVAAYQPIVHARCLQVNASSYGTSTSSQYHTDNGTIPFYSLADLEYYNQTGDFPTINVPVTDEFHTLLQNANTSSVPQVAWATVPQQSIDNPNDPHDGPASDPTLGAMLSIPANADYDAMIYICTIDSRIAPASVTSLAQAVVGGEPDTWWNLATYGANNTYPRILIDYEWAKYLNPVATPDNSTAIQSMLNIANLWDVDQVDDLEDAQHKIESLLATLIANGLARRDYGRELAGSLVGDPDGLNTASPTLAEWAKQMMPSHGRAMGPGGNAFSVTSSDQQNSTKFTMYTTVSGYAFSSQGFAAQFSMFVLLLHALLGVSHWIYMTWSKQSSSSWDSIAELVALAMNSKRSGVFENTGAGIDDADLFKNQTRVVQREGHLELVVGNSPAAGGASIKANDVYG</sequence>
<name>A0AA39V6F5_9LECA</name>
<feature type="transmembrane region" description="Helical" evidence="1">
    <location>
        <begin position="664"/>
        <end position="686"/>
    </location>
</feature>
<feature type="transmembrane region" description="Helical" evidence="1">
    <location>
        <begin position="192"/>
        <end position="213"/>
    </location>
</feature>
<accession>A0AA39V6F5</accession>
<keyword evidence="3" id="KW-1185">Reference proteome</keyword>
<protein>
    <submittedName>
        <fullName evidence="2">Uncharacterized protein</fullName>
    </submittedName>
</protein>
<dbReference type="AlphaFoldDB" id="A0AA39V6F5"/>
<comment type="caution">
    <text evidence="2">The sequence shown here is derived from an EMBL/GenBank/DDBJ whole genome shotgun (WGS) entry which is preliminary data.</text>
</comment>
<keyword evidence="1" id="KW-0472">Membrane</keyword>
<keyword evidence="1" id="KW-0812">Transmembrane</keyword>
<reference evidence="2" key="1">
    <citation type="submission" date="2023-03" db="EMBL/GenBank/DDBJ databases">
        <title>Complete genome of Cladonia borealis.</title>
        <authorList>
            <person name="Park H."/>
        </authorList>
    </citation>
    <scope>NUCLEOTIDE SEQUENCE</scope>
    <source>
        <strain evidence="2">ANT050790</strain>
    </source>
</reference>
<proteinExistence type="predicted"/>
<evidence type="ECO:0000313" key="3">
    <source>
        <dbReference type="Proteomes" id="UP001166286"/>
    </source>
</evidence>
<gene>
    <name evidence="2" type="ORF">JMJ35_009864</name>
</gene>
<keyword evidence="1" id="KW-1133">Transmembrane helix</keyword>
<evidence type="ECO:0000256" key="1">
    <source>
        <dbReference type="SAM" id="Phobius"/>
    </source>
</evidence>
<feature type="transmembrane region" description="Helical" evidence="1">
    <location>
        <begin position="78"/>
        <end position="101"/>
    </location>
</feature>